<accession>A0A139BN40</accession>
<name>A0A139BN40_9PROT</name>
<comment type="caution">
    <text evidence="2">The sequence shown here is derived from an EMBL/GenBank/DDBJ whole genome shotgun (WGS) entry which is preliminary data.</text>
</comment>
<evidence type="ECO:0000313" key="3">
    <source>
        <dbReference type="Proteomes" id="UP000070578"/>
    </source>
</evidence>
<reference evidence="2 3" key="2">
    <citation type="submission" date="2016-03" db="EMBL/GenBank/DDBJ databases">
        <title>New uncultured bacterium of the family Gallionellaceae from acid mine drainage: description and reconstruction of genome based on metagenomic analysis of microbial community.</title>
        <authorList>
            <person name="Kadnikov V."/>
            <person name="Ivasenko D."/>
            <person name="Beletsky A."/>
            <person name="Mardanov A."/>
            <person name="Danilova E."/>
            <person name="Pimenov N."/>
            <person name="Karnachuk O."/>
            <person name="Ravin N."/>
        </authorList>
    </citation>
    <scope>NUCLEOTIDE SEQUENCE [LARGE SCALE GENOMIC DNA]</scope>
    <source>
        <strain evidence="2">ShG14-8</strain>
    </source>
</reference>
<keyword evidence="1" id="KW-0472">Membrane</keyword>
<feature type="transmembrane region" description="Helical" evidence="1">
    <location>
        <begin position="12"/>
        <end position="30"/>
    </location>
</feature>
<gene>
    <name evidence="2" type="ORF">AWT59_3460</name>
</gene>
<dbReference type="EMBL" id="LSLI01000270">
    <property type="protein sequence ID" value="KXS30416.1"/>
    <property type="molecule type" value="Genomic_DNA"/>
</dbReference>
<proteinExistence type="predicted"/>
<sequence length="121" mass="13221">MLNTAMLNNEKIIAMTIALIMLFVAFKVVSSLLKPVIYVALIWAFYMFVYHPVSLRADINAQVTRLSPEANYAVTAFNECRNAGAVANSIDACKQKIIDFAQTRNGAAYAAKVQASGNADK</sequence>
<feature type="transmembrane region" description="Helical" evidence="1">
    <location>
        <begin position="36"/>
        <end position="55"/>
    </location>
</feature>
<keyword evidence="1" id="KW-0812">Transmembrane</keyword>
<reference evidence="2 3" key="1">
    <citation type="submission" date="2016-02" db="EMBL/GenBank/DDBJ databases">
        <authorList>
            <person name="Wen L."/>
            <person name="He K."/>
            <person name="Yang H."/>
        </authorList>
    </citation>
    <scope>NUCLEOTIDE SEQUENCE [LARGE SCALE GENOMIC DNA]</scope>
    <source>
        <strain evidence="2">ShG14-8</strain>
    </source>
</reference>
<protein>
    <submittedName>
        <fullName evidence="2">Uncharacterized protein</fullName>
    </submittedName>
</protein>
<evidence type="ECO:0000313" key="2">
    <source>
        <dbReference type="EMBL" id="KXS30416.1"/>
    </source>
</evidence>
<dbReference type="AlphaFoldDB" id="A0A139BN40"/>
<dbReference type="Proteomes" id="UP000070578">
    <property type="component" value="Unassembled WGS sequence"/>
</dbReference>
<keyword evidence="1" id="KW-1133">Transmembrane helix</keyword>
<evidence type="ECO:0000256" key="1">
    <source>
        <dbReference type="SAM" id="Phobius"/>
    </source>
</evidence>
<organism evidence="2 3">
    <name type="scientific">Candidatus Gallionella acididurans</name>
    <dbReference type="NCBI Taxonomy" id="1796491"/>
    <lineage>
        <taxon>Bacteria</taxon>
        <taxon>Pseudomonadati</taxon>
        <taxon>Pseudomonadota</taxon>
        <taxon>Betaproteobacteria</taxon>
        <taxon>Nitrosomonadales</taxon>
        <taxon>Gallionellaceae</taxon>
        <taxon>Gallionella</taxon>
    </lineage>
</organism>